<dbReference type="Pfam" id="PF00147">
    <property type="entry name" value="Fibrinogen_C"/>
    <property type="match status" value="1"/>
</dbReference>
<organism evidence="4 5">
    <name type="scientific">Equus caballus</name>
    <name type="common">Horse</name>
    <dbReference type="NCBI Taxonomy" id="9796"/>
    <lineage>
        <taxon>Eukaryota</taxon>
        <taxon>Metazoa</taxon>
        <taxon>Chordata</taxon>
        <taxon>Craniata</taxon>
        <taxon>Vertebrata</taxon>
        <taxon>Euteleostomi</taxon>
        <taxon>Mammalia</taxon>
        <taxon>Eutheria</taxon>
        <taxon>Laurasiatheria</taxon>
        <taxon>Perissodactyla</taxon>
        <taxon>Equidae</taxon>
        <taxon>Equus</taxon>
    </lineage>
</organism>
<dbReference type="Gene3D" id="3.90.215.10">
    <property type="entry name" value="Gamma Fibrinogen, chain A, domain 1"/>
    <property type="match status" value="1"/>
</dbReference>
<dbReference type="InterPro" id="IPR014716">
    <property type="entry name" value="Fibrinogen_a/b/g_C_1"/>
</dbReference>
<dbReference type="SMART" id="SM00186">
    <property type="entry name" value="FBG"/>
    <property type="match status" value="1"/>
</dbReference>
<evidence type="ECO:0000313" key="5">
    <source>
        <dbReference type="Proteomes" id="UP000002281"/>
    </source>
</evidence>
<accession>A0A9L0SYA9</accession>
<dbReference type="PANTHER" id="PTHR34094">
    <property type="match status" value="1"/>
</dbReference>
<dbReference type="AlphaFoldDB" id="A0A9L0SYA9"/>
<dbReference type="InterPro" id="IPR036056">
    <property type="entry name" value="Fibrinogen-like_C"/>
</dbReference>
<dbReference type="GeneTree" id="ENSGT00940000157946"/>
<dbReference type="Proteomes" id="UP000002281">
    <property type="component" value="Chromosome 4"/>
</dbReference>
<gene>
    <name evidence="4" type="primary">FAM185A</name>
</gene>
<protein>
    <submittedName>
        <fullName evidence="4">Family with sequence similarity 185 member A</fullName>
    </submittedName>
</protein>
<evidence type="ECO:0000259" key="3">
    <source>
        <dbReference type="PROSITE" id="PS51406"/>
    </source>
</evidence>
<dbReference type="NCBIfam" id="NF040941">
    <property type="entry name" value="GGGWT_bact"/>
    <property type="match status" value="1"/>
</dbReference>
<dbReference type="Ensembl" id="ENSECAT00000111066.1">
    <property type="protein sequence ID" value="ENSECAP00000079229.1"/>
    <property type="gene ID" value="ENSECAG00000000460.4"/>
</dbReference>
<dbReference type="InterPro" id="IPR002181">
    <property type="entry name" value="Fibrinogen_a/b/g_C_dom"/>
</dbReference>
<dbReference type="PROSITE" id="PS51406">
    <property type="entry name" value="FIBRINOGEN_C_2"/>
    <property type="match status" value="1"/>
</dbReference>
<dbReference type="SUPFAM" id="SSF56496">
    <property type="entry name" value="Fibrinogen C-terminal domain-like"/>
    <property type="match status" value="1"/>
</dbReference>
<reference evidence="4" key="3">
    <citation type="submission" date="2025-09" db="UniProtKB">
        <authorList>
            <consortium name="Ensembl"/>
        </authorList>
    </citation>
    <scope>IDENTIFICATION</scope>
    <source>
        <strain evidence="4">Thoroughbred</strain>
    </source>
</reference>
<feature type="coiled-coil region" evidence="1">
    <location>
        <begin position="114"/>
        <end position="141"/>
    </location>
</feature>
<dbReference type="PANTHER" id="PTHR34094:SF1">
    <property type="entry name" value="PROTEIN FAM185A"/>
    <property type="match status" value="1"/>
</dbReference>
<proteinExistence type="predicted"/>
<name>A0A9L0SYA9_HORSE</name>
<reference evidence="4 5" key="1">
    <citation type="journal article" date="2009" name="Science">
        <title>Genome sequence, comparative analysis, and population genetics of the domestic horse.</title>
        <authorList>
            <consortium name="Broad Institute Genome Sequencing Platform"/>
            <consortium name="Broad Institute Whole Genome Assembly Team"/>
            <person name="Wade C.M."/>
            <person name="Giulotto E."/>
            <person name="Sigurdsson S."/>
            <person name="Zoli M."/>
            <person name="Gnerre S."/>
            <person name="Imsland F."/>
            <person name="Lear T.L."/>
            <person name="Adelson D.L."/>
            <person name="Bailey E."/>
            <person name="Bellone R.R."/>
            <person name="Bloecker H."/>
            <person name="Distl O."/>
            <person name="Edgar R.C."/>
            <person name="Garber M."/>
            <person name="Leeb T."/>
            <person name="Mauceli E."/>
            <person name="MacLeod J.N."/>
            <person name="Penedo M.C.T."/>
            <person name="Raison J.M."/>
            <person name="Sharpe T."/>
            <person name="Vogel J."/>
            <person name="Andersson L."/>
            <person name="Antczak D.F."/>
            <person name="Biagi T."/>
            <person name="Binns M.M."/>
            <person name="Chowdhary B.P."/>
            <person name="Coleman S.J."/>
            <person name="Della Valle G."/>
            <person name="Fryc S."/>
            <person name="Guerin G."/>
            <person name="Hasegawa T."/>
            <person name="Hill E.W."/>
            <person name="Jurka J."/>
            <person name="Kiialainen A."/>
            <person name="Lindgren G."/>
            <person name="Liu J."/>
            <person name="Magnani E."/>
            <person name="Mickelson J.R."/>
            <person name="Murray J."/>
            <person name="Nergadze S.G."/>
            <person name="Onofrio R."/>
            <person name="Pedroni S."/>
            <person name="Piras M.F."/>
            <person name="Raudsepp T."/>
            <person name="Rocchi M."/>
            <person name="Roeed K.H."/>
            <person name="Ryder O.A."/>
            <person name="Searle S."/>
            <person name="Skow L."/>
            <person name="Swinburne J.E."/>
            <person name="Syvaenen A.C."/>
            <person name="Tozaki T."/>
            <person name="Valberg S.J."/>
            <person name="Vaudin M."/>
            <person name="White J.R."/>
            <person name="Zody M.C."/>
            <person name="Lander E.S."/>
            <person name="Lindblad-Toh K."/>
        </authorList>
    </citation>
    <scope>NUCLEOTIDE SEQUENCE [LARGE SCALE GENOMIC DNA]</scope>
    <source>
        <strain evidence="4 5">Thoroughbred</strain>
    </source>
</reference>
<evidence type="ECO:0000256" key="1">
    <source>
        <dbReference type="SAM" id="Coils"/>
    </source>
</evidence>
<feature type="region of interest" description="Disordered" evidence="2">
    <location>
        <begin position="142"/>
        <end position="167"/>
    </location>
</feature>
<feature type="domain" description="Fibrinogen C-terminal" evidence="3">
    <location>
        <begin position="244"/>
        <end position="335"/>
    </location>
</feature>
<evidence type="ECO:0000256" key="2">
    <source>
        <dbReference type="SAM" id="MobiDB-lite"/>
    </source>
</evidence>
<sequence length="657" mass="72332">MQALPPFSENTQLTQAGSCHYEDSSSPAHFPARASATAKMKLANWCWLSSAVLAAYGFLVAAHSETEEIKDETAKDACPVRLESRGKCEEGGECPWQVNLPPLTIQLPKQFGRIEEVFKEVQNLKEIVNSLKKSCQDCKLQADDNRDPGRNGLLLPGTEAQGEAGDNRVRELESEVNRLSSDLKHAKEEIDGLQGRLEKLNLVNMNNIENYVDRKVANLTFVVNSLDGKCSSKCPNQEQIQSRPVQHLIYKDCSDYYTIGKRSSETYRVTPDPKNSSFEVYCDMETMGGGWTVLQARLDGSTNFTRTWRDYKAGFGNLRREFWLGNDKIHLLTKNDQRMSHVPLRFSADGKQWTSVPSCSNYISLHLNIKSSGSGCVKVQNFECDNCKIETEQGTSILQSLKSQKLHVQTKGGKVICLGTIYGNIDIHASDKSTVTIDKLQGSSVSVSTEDGLLKAKYLYTDSSFLSSAAGDITLGSVHGDITLHSKMGNITVDSSSGCLTASTQQGAVDVYVSQLGKVDLKAHKGSIVVKVASSLQAHLQLSGKEVDVNSEVHVQEMAEARKENGVIITGLMNQASTREKWIKADAPQGTEEVRKETKEASKSCSRPQFQHGCVCVEGRGVPPHHLALLGYQLGVLQFNSILTLSTQREHQIPQGR</sequence>
<evidence type="ECO:0000313" key="4">
    <source>
        <dbReference type="Ensembl" id="ENSECAP00000079229.1"/>
    </source>
</evidence>
<keyword evidence="1" id="KW-0175">Coiled coil</keyword>
<reference evidence="4" key="2">
    <citation type="submission" date="2025-08" db="UniProtKB">
        <authorList>
            <consortium name="Ensembl"/>
        </authorList>
    </citation>
    <scope>IDENTIFICATION</scope>
    <source>
        <strain evidence="4">Thoroughbred</strain>
    </source>
</reference>
<keyword evidence="5" id="KW-1185">Reference proteome</keyword>
<feature type="coiled-coil region" evidence="1">
    <location>
        <begin position="169"/>
        <end position="203"/>
    </location>
</feature>